<feature type="non-terminal residue" evidence="4">
    <location>
        <position position="1"/>
    </location>
</feature>
<evidence type="ECO:0000259" key="3">
    <source>
        <dbReference type="Pfam" id="PF03968"/>
    </source>
</evidence>
<dbReference type="GO" id="GO:0015920">
    <property type="term" value="P:lipopolysaccharide transport"/>
    <property type="evidence" value="ECO:0007669"/>
    <property type="project" value="TreeGrafter"/>
</dbReference>
<reference evidence="4" key="1">
    <citation type="submission" date="2020-06" db="EMBL/GenBank/DDBJ databases">
        <title>Legume-microbial interactions unlock mineral nutrients during tropical forest succession.</title>
        <authorList>
            <person name="Epihov D.Z."/>
        </authorList>
    </citation>
    <scope>NUCLEOTIDE SEQUENCE [LARGE SCALE GENOMIC DNA]</scope>
    <source>
        <strain evidence="4">Pan2503</strain>
    </source>
</reference>
<name>A0A7V8NPP6_9BACT</name>
<evidence type="ECO:0000313" key="4">
    <source>
        <dbReference type="EMBL" id="MBA0085219.1"/>
    </source>
</evidence>
<dbReference type="PANTHER" id="PTHR36504:SF1">
    <property type="entry name" value="LIPOPOLYSACCHARIDE EXPORT SYSTEM PROTEIN LPTA"/>
    <property type="match status" value="1"/>
</dbReference>
<dbReference type="GO" id="GO:0017089">
    <property type="term" value="F:glycolipid transfer activity"/>
    <property type="evidence" value="ECO:0007669"/>
    <property type="project" value="TreeGrafter"/>
</dbReference>
<sequence>VIAYGPENRIDSFRTKNAKTVTDPTPDELRRSVAPTFTASHEMQARFEPGSDRMSSMEQSGEFTYSEGDRRARALKATFDSDANVMLLETGARVWDLTGSTSADRIRMDQRTGNFTAEGGVKSSRLPDSNQQNRPGMLSGEEPLEAQAAKMVSTNRNRTIHYEGGVNLWQGANRLQANVVDVDREKQTLTGDGNVFSNLWEQPKGNDPNKAPAPVLIVVRAAHMIYADSNRLATYTGDVRLNRPGMQVKARELRAYLADSSADSRLEKAFADGAVEILQTAPDRTRTGTAEHAEYYPDDQKVFLRGGQPSLVDSLKGDAHGTELTYFANDDRLLVSGSKDQPAKGRIRRK</sequence>
<evidence type="ECO:0000256" key="1">
    <source>
        <dbReference type="ARBA" id="ARBA00022729"/>
    </source>
</evidence>
<proteinExistence type="predicted"/>
<gene>
    <name evidence="4" type="ORF">HRJ53_09495</name>
</gene>
<dbReference type="GO" id="GO:0009279">
    <property type="term" value="C:cell outer membrane"/>
    <property type="evidence" value="ECO:0007669"/>
    <property type="project" value="TreeGrafter"/>
</dbReference>
<dbReference type="Pfam" id="PF03968">
    <property type="entry name" value="LptD_N"/>
    <property type="match status" value="1"/>
</dbReference>
<dbReference type="GO" id="GO:0030288">
    <property type="term" value="C:outer membrane-bounded periplasmic space"/>
    <property type="evidence" value="ECO:0007669"/>
    <property type="project" value="TreeGrafter"/>
</dbReference>
<feature type="region of interest" description="Disordered" evidence="2">
    <location>
        <begin position="112"/>
        <end position="139"/>
    </location>
</feature>
<dbReference type="Gene3D" id="2.60.450.10">
    <property type="entry name" value="Lipopolysaccharide (LPS) transport protein A like domain"/>
    <property type="match status" value="3"/>
</dbReference>
<dbReference type="InterPro" id="IPR005653">
    <property type="entry name" value="OstA-like_N"/>
</dbReference>
<evidence type="ECO:0000256" key="2">
    <source>
        <dbReference type="SAM" id="MobiDB-lite"/>
    </source>
</evidence>
<protein>
    <recommendedName>
        <fullName evidence="3">Organic solvent tolerance-like N-terminal domain-containing protein</fullName>
    </recommendedName>
</protein>
<keyword evidence="1" id="KW-0732">Signal</keyword>
<dbReference type="EMBL" id="JACDQQ010000914">
    <property type="protein sequence ID" value="MBA0085219.1"/>
    <property type="molecule type" value="Genomic_DNA"/>
</dbReference>
<dbReference type="AlphaFoldDB" id="A0A7V8NPP6"/>
<dbReference type="InterPro" id="IPR052037">
    <property type="entry name" value="LPS_export_LptA"/>
</dbReference>
<comment type="caution">
    <text evidence="4">The sequence shown here is derived from an EMBL/GenBank/DDBJ whole genome shotgun (WGS) entry which is preliminary data.</text>
</comment>
<keyword evidence="5" id="KW-1185">Reference proteome</keyword>
<feature type="domain" description="Organic solvent tolerance-like N-terminal" evidence="3">
    <location>
        <begin position="219"/>
        <end position="329"/>
    </location>
</feature>
<evidence type="ECO:0000313" key="5">
    <source>
        <dbReference type="Proteomes" id="UP000567293"/>
    </source>
</evidence>
<accession>A0A7V8NPP6</accession>
<dbReference type="Proteomes" id="UP000567293">
    <property type="component" value="Unassembled WGS sequence"/>
</dbReference>
<dbReference type="PANTHER" id="PTHR36504">
    <property type="entry name" value="LIPOPOLYSACCHARIDE EXPORT SYSTEM PROTEIN LPTA"/>
    <property type="match status" value="1"/>
</dbReference>
<organism evidence="4 5">
    <name type="scientific">Candidatus Acidiferrum panamense</name>
    <dbReference type="NCBI Taxonomy" id="2741543"/>
    <lineage>
        <taxon>Bacteria</taxon>
        <taxon>Pseudomonadati</taxon>
        <taxon>Acidobacteriota</taxon>
        <taxon>Terriglobia</taxon>
        <taxon>Candidatus Acidiferrales</taxon>
        <taxon>Candidatus Acidiferrum</taxon>
    </lineage>
</organism>